<dbReference type="PANTHER" id="PTHR33387">
    <property type="entry name" value="RMLC-LIKE JELLY ROLL FOLD PROTEIN"/>
    <property type="match status" value="1"/>
</dbReference>
<feature type="domain" description="DUF985" evidence="1">
    <location>
        <begin position="10"/>
        <end position="141"/>
    </location>
</feature>
<dbReference type="Proteomes" id="UP001589858">
    <property type="component" value="Unassembled WGS sequence"/>
</dbReference>
<keyword evidence="3" id="KW-1185">Reference proteome</keyword>
<dbReference type="InterPro" id="IPR009327">
    <property type="entry name" value="Cupin_DUF985"/>
</dbReference>
<dbReference type="InterPro" id="IPR039935">
    <property type="entry name" value="YML079W-like"/>
</dbReference>
<dbReference type="Gene3D" id="2.60.120.10">
    <property type="entry name" value="Jelly Rolls"/>
    <property type="match status" value="1"/>
</dbReference>
<dbReference type="InterPro" id="IPR011051">
    <property type="entry name" value="RmlC_Cupin_sf"/>
</dbReference>
<comment type="caution">
    <text evidence="2">The sequence shown here is derived from an EMBL/GenBank/DDBJ whole genome shotgun (WGS) entry which is preliminary data.</text>
</comment>
<dbReference type="EMBL" id="JBHLTM010000081">
    <property type="protein sequence ID" value="MFC0687090.1"/>
    <property type="molecule type" value="Genomic_DNA"/>
</dbReference>
<dbReference type="Pfam" id="PF06172">
    <property type="entry name" value="Cupin_5"/>
    <property type="match status" value="1"/>
</dbReference>
<sequence>MSDPAQIPSRIIARLGLEPHPEGGWYRQTWRAEAATEGQDGRPTATAIYFLLEEHQRSHWHRVDGAELWFWHAGAPVALLTAPGDSGPVTRTVLGPQVLDGEAGQALVPTGHWQASEPIGGWALVSCVVSPGFHFGGFELAAPGWAPGQTPGAAAQP</sequence>
<proteinExistence type="predicted"/>
<evidence type="ECO:0000313" key="3">
    <source>
        <dbReference type="Proteomes" id="UP001589858"/>
    </source>
</evidence>
<organism evidence="2 3">
    <name type="scientific">Novosphingobium clariflavum</name>
    <dbReference type="NCBI Taxonomy" id="2029884"/>
    <lineage>
        <taxon>Bacteria</taxon>
        <taxon>Pseudomonadati</taxon>
        <taxon>Pseudomonadota</taxon>
        <taxon>Alphaproteobacteria</taxon>
        <taxon>Sphingomonadales</taxon>
        <taxon>Sphingomonadaceae</taxon>
        <taxon>Novosphingobium</taxon>
    </lineage>
</organism>
<reference evidence="2 3" key="1">
    <citation type="submission" date="2024-09" db="EMBL/GenBank/DDBJ databases">
        <authorList>
            <person name="Sun Q."/>
            <person name="Mori K."/>
        </authorList>
    </citation>
    <scope>NUCLEOTIDE SEQUENCE [LARGE SCALE GENOMIC DNA]</scope>
    <source>
        <strain evidence="2 3">CICC 11035S</strain>
    </source>
</reference>
<dbReference type="PANTHER" id="PTHR33387:SF3">
    <property type="entry name" value="DUF985 DOMAIN-CONTAINING PROTEIN"/>
    <property type="match status" value="1"/>
</dbReference>
<protein>
    <submittedName>
        <fullName evidence="2">Cupin domain-containing protein</fullName>
    </submittedName>
</protein>
<evidence type="ECO:0000259" key="1">
    <source>
        <dbReference type="Pfam" id="PF06172"/>
    </source>
</evidence>
<evidence type="ECO:0000313" key="2">
    <source>
        <dbReference type="EMBL" id="MFC0687090.1"/>
    </source>
</evidence>
<dbReference type="CDD" id="cd06121">
    <property type="entry name" value="cupin_YML079wp"/>
    <property type="match status" value="1"/>
</dbReference>
<accession>A0ABV6SCV1</accession>
<name>A0ABV6SCV1_9SPHN</name>
<dbReference type="SUPFAM" id="SSF51182">
    <property type="entry name" value="RmlC-like cupins"/>
    <property type="match status" value="1"/>
</dbReference>
<gene>
    <name evidence="2" type="ORF">ACFFF8_21120</name>
</gene>
<dbReference type="RefSeq" id="WP_267221161.1">
    <property type="nucleotide sequence ID" value="NZ_JAPCWC010000009.1"/>
</dbReference>
<dbReference type="InterPro" id="IPR014710">
    <property type="entry name" value="RmlC-like_jellyroll"/>
</dbReference>